<accession>A0ABV3T2Q7</accession>
<gene>
    <name evidence="3" type="ORF">AB3X52_15130</name>
</gene>
<evidence type="ECO:0000256" key="1">
    <source>
        <dbReference type="ARBA" id="ARBA00023450"/>
    </source>
</evidence>
<dbReference type="Gene3D" id="1.10.30.50">
    <property type="match status" value="1"/>
</dbReference>
<evidence type="ECO:0000313" key="4">
    <source>
        <dbReference type="Proteomes" id="UP001556631"/>
    </source>
</evidence>
<reference evidence="3 4" key="1">
    <citation type="submission" date="2024-07" db="EMBL/GenBank/DDBJ databases">
        <authorList>
            <person name="Lee S."/>
            <person name="Kang M."/>
        </authorList>
    </citation>
    <scope>NUCLEOTIDE SEQUENCE [LARGE SCALE GENOMIC DNA]</scope>
    <source>
        <strain evidence="3 4">DS6</strain>
    </source>
</reference>
<dbReference type="Pfam" id="PF01844">
    <property type="entry name" value="HNH"/>
    <property type="match status" value="1"/>
</dbReference>
<evidence type="ECO:0000313" key="3">
    <source>
        <dbReference type="EMBL" id="MEX0428959.1"/>
    </source>
</evidence>
<organism evidence="3 4">
    <name type="scientific">Nocardioides eburneus</name>
    <dbReference type="NCBI Taxonomy" id="3231482"/>
    <lineage>
        <taxon>Bacteria</taxon>
        <taxon>Bacillati</taxon>
        <taxon>Actinomycetota</taxon>
        <taxon>Actinomycetes</taxon>
        <taxon>Propionibacteriales</taxon>
        <taxon>Nocardioidaceae</taxon>
        <taxon>Nocardioides</taxon>
    </lineage>
</organism>
<proteinExistence type="inferred from homology"/>
<dbReference type="InterPro" id="IPR003615">
    <property type="entry name" value="HNH_nuc"/>
</dbReference>
<dbReference type="SMART" id="SM00507">
    <property type="entry name" value="HNHc"/>
    <property type="match status" value="1"/>
</dbReference>
<name>A0ABV3T2Q7_9ACTN</name>
<comment type="caution">
    <text evidence="3">The sequence shown here is derived from an EMBL/GenBank/DDBJ whole genome shotgun (WGS) entry which is preliminary data.</text>
</comment>
<dbReference type="EMBL" id="JBFPJR010000030">
    <property type="protein sequence ID" value="MEX0428959.1"/>
    <property type="molecule type" value="Genomic_DNA"/>
</dbReference>
<protein>
    <submittedName>
        <fullName evidence="3">DUF222 domain-containing protein</fullName>
    </submittedName>
</protein>
<feature type="domain" description="HNH nuclease" evidence="2">
    <location>
        <begin position="45"/>
        <end position="97"/>
    </location>
</feature>
<dbReference type="InterPro" id="IPR003870">
    <property type="entry name" value="DUF222"/>
</dbReference>
<feature type="non-terminal residue" evidence="3">
    <location>
        <position position="1"/>
    </location>
</feature>
<sequence>LGGGVPLSAAEARRLACTAKILPAVFGGKSEPLDLGRARRLFSPAQRKALRLRDKTCRAEGCTVPAAWTDAHHLQPWSKGGRTDLADGVLLCGHHHHRAHDPAYDMTRLPNGDYRFHRRT</sequence>
<evidence type="ECO:0000259" key="2">
    <source>
        <dbReference type="SMART" id="SM00507"/>
    </source>
</evidence>
<dbReference type="RefSeq" id="WP_367994928.1">
    <property type="nucleotide sequence ID" value="NZ_JBFPJR010000030.1"/>
</dbReference>
<dbReference type="Proteomes" id="UP001556631">
    <property type="component" value="Unassembled WGS sequence"/>
</dbReference>
<keyword evidence="4" id="KW-1185">Reference proteome</keyword>
<dbReference type="InterPro" id="IPR002711">
    <property type="entry name" value="HNH"/>
</dbReference>
<dbReference type="CDD" id="cd00085">
    <property type="entry name" value="HNHc"/>
    <property type="match status" value="1"/>
</dbReference>
<dbReference type="Pfam" id="PF02720">
    <property type="entry name" value="DUF222"/>
    <property type="match status" value="1"/>
</dbReference>
<comment type="similarity">
    <text evidence="1">Belongs to the Rv1128c/1148c/1588c/1702c/1945/3466 family.</text>
</comment>